<dbReference type="SMART" id="SM00401">
    <property type="entry name" value="ZnF_GATA"/>
    <property type="match status" value="1"/>
</dbReference>
<dbReference type="PANTHER" id="PTHR45658">
    <property type="entry name" value="GATA TRANSCRIPTION FACTOR"/>
    <property type="match status" value="1"/>
</dbReference>
<dbReference type="Proteomes" id="UP001412067">
    <property type="component" value="Unassembled WGS sequence"/>
</dbReference>
<dbReference type="InterPro" id="IPR013088">
    <property type="entry name" value="Znf_NHR/GATA"/>
</dbReference>
<evidence type="ECO:0000256" key="3">
    <source>
        <dbReference type="ARBA" id="ARBA00022771"/>
    </source>
</evidence>
<dbReference type="InterPro" id="IPR051140">
    <property type="entry name" value="GATA_TF"/>
</dbReference>
<dbReference type="EMBL" id="JBBWWR010000007">
    <property type="protein sequence ID" value="KAK8963593.1"/>
    <property type="molecule type" value="Genomic_DNA"/>
</dbReference>
<evidence type="ECO:0000256" key="7">
    <source>
        <dbReference type="SAM" id="MobiDB-lite"/>
    </source>
</evidence>
<accession>A0ABR2MKV2</accession>
<name>A0ABR2MKV2_9ASPA</name>
<keyword evidence="2" id="KW-0479">Metal-binding</keyword>
<protein>
    <submittedName>
        <fullName evidence="9">GATA transcription factor 4</fullName>
    </submittedName>
</protein>
<evidence type="ECO:0000259" key="8">
    <source>
        <dbReference type="PROSITE" id="PS50114"/>
    </source>
</evidence>
<dbReference type="Gene3D" id="3.30.50.10">
    <property type="entry name" value="Erythroid Transcription Factor GATA-1, subunit A"/>
    <property type="match status" value="1"/>
</dbReference>
<dbReference type="PROSITE" id="PS00344">
    <property type="entry name" value="GATA_ZN_FINGER_1"/>
    <property type="match status" value="1"/>
</dbReference>
<keyword evidence="10" id="KW-1185">Reference proteome</keyword>
<gene>
    <name evidence="9" type="primary">GATA4</name>
    <name evidence="9" type="ORF">KSP40_PGU000797</name>
</gene>
<dbReference type="PANTHER" id="PTHR45658:SF46">
    <property type="entry name" value="GATA TRANSCRIPTION FACTOR 4"/>
    <property type="match status" value="1"/>
</dbReference>
<comment type="similarity">
    <text evidence="1">Belongs to the type IV zinc-finger family. Class A subfamily.</text>
</comment>
<evidence type="ECO:0000313" key="9">
    <source>
        <dbReference type="EMBL" id="KAK8963593.1"/>
    </source>
</evidence>
<evidence type="ECO:0000256" key="6">
    <source>
        <dbReference type="PROSITE-ProRule" id="PRU00094"/>
    </source>
</evidence>
<dbReference type="CDD" id="cd00202">
    <property type="entry name" value="ZnF_GATA"/>
    <property type="match status" value="1"/>
</dbReference>
<dbReference type="Pfam" id="PF00320">
    <property type="entry name" value="GATA"/>
    <property type="match status" value="1"/>
</dbReference>
<dbReference type="InterPro" id="IPR000679">
    <property type="entry name" value="Znf_GATA"/>
</dbReference>
<keyword evidence="3 6" id="KW-0863">Zinc-finger</keyword>
<keyword evidence="4" id="KW-0862">Zinc</keyword>
<feature type="compositionally biased region" description="Low complexity" evidence="7">
    <location>
        <begin position="162"/>
        <end position="176"/>
    </location>
</feature>
<evidence type="ECO:0000256" key="5">
    <source>
        <dbReference type="ARBA" id="ARBA00023159"/>
    </source>
</evidence>
<keyword evidence="5" id="KW-0010">Activator</keyword>
<comment type="caution">
    <text evidence="9">The sequence shown here is derived from an EMBL/GenBank/DDBJ whole genome shotgun (WGS) entry which is preliminary data.</text>
</comment>
<feature type="domain" description="GATA-type" evidence="8">
    <location>
        <begin position="195"/>
        <end position="231"/>
    </location>
</feature>
<reference evidence="9 10" key="1">
    <citation type="journal article" date="2022" name="Nat. Plants">
        <title>Genomes of leafy and leafless Platanthera orchids illuminate the evolution of mycoheterotrophy.</title>
        <authorList>
            <person name="Li M.H."/>
            <person name="Liu K.W."/>
            <person name="Li Z."/>
            <person name="Lu H.C."/>
            <person name="Ye Q.L."/>
            <person name="Zhang D."/>
            <person name="Wang J.Y."/>
            <person name="Li Y.F."/>
            <person name="Zhong Z.M."/>
            <person name="Liu X."/>
            <person name="Yu X."/>
            <person name="Liu D.K."/>
            <person name="Tu X.D."/>
            <person name="Liu B."/>
            <person name="Hao Y."/>
            <person name="Liao X.Y."/>
            <person name="Jiang Y.T."/>
            <person name="Sun W.H."/>
            <person name="Chen J."/>
            <person name="Chen Y.Q."/>
            <person name="Ai Y."/>
            <person name="Zhai J.W."/>
            <person name="Wu S.S."/>
            <person name="Zhou Z."/>
            <person name="Hsiao Y.Y."/>
            <person name="Wu W.L."/>
            <person name="Chen Y.Y."/>
            <person name="Lin Y.F."/>
            <person name="Hsu J.L."/>
            <person name="Li C.Y."/>
            <person name="Wang Z.W."/>
            <person name="Zhao X."/>
            <person name="Zhong W.Y."/>
            <person name="Ma X.K."/>
            <person name="Ma L."/>
            <person name="Huang J."/>
            <person name="Chen G.Z."/>
            <person name="Huang M.Z."/>
            <person name="Huang L."/>
            <person name="Peng D.H."/>
            <person name="Luo Y.B."/>
            <person name="Zou S.Q."/>
            <person name="Chen S.P."/>
            <person name="Lan S."/>
            <person name="Tsai W.C."/>
            <person name="Van de Peer Y."/>
            <person name="Liu Z.J."/>
        </authorList>
    </citation>
    <scope>NUCLEOTIDE SEQUENCE [LARGE SCALE GENOMIC DNA]</scope>
    <source>
        <strain evidence="9">Lor288</strain>
    </source>
</reference>
<evidence type="ECO:0000256" key="2">
    <source>
        <dbReference type="ARBA" id="ARBA00022723"/>
    </source>
</evidence>
<feature type="region of interest" description="Disordered" evidence="7">
    <location>
        <begin position="162"/>
        <end position="192"/>
    </location>
</feature>
<evidence type="ECO:0000256" key="1">
    <source>
        <dbReference type="ARBA" id="ARBA00005694"/>
    </source>
</evidence>
<dbReference type="PROSITE" id="PS50114">
    <property type="entry name" value="GATA_ZN_FINGER_2"/>
    <property type="match status" value="1"/>
</dbReference>
<evidence type="ECO:0000313" key="10">
    <source>
        <dbReference type="Proteomes" id="UP001412067"/>
    </source>
</evidence>
<dbReference type="SUPFAM" id="SSF57716">
    <property type="entry name" value="Glucocorticoid receptor-like (DNA-binding domain)"/>
    <property type="match status" value="1"/>
</dbReference>
<sequence>MMGTGGWEMQIGMQMGIDMKSTPATAPAIASVNPAYIYGVPAAESLRVDDLLDFTNHDIFPSSSSSSSVPADAAGHLLPPQELASAAAGFDASFPDDIYIHSEEAAQLEWLSRFVEDSFSDSPYHYAFAGEKTVPVNINNFHGAEVSVAGCAARGKISHDLSASSSSSSSSSSGSSDFPKGKAGAGSRKKQGSSDCEVRRCTHCASEKTPQWRTGPLGPKTLCNACGVRFKSGRLVPEYRPAASPTFVLTQHSNSHRKVVELRRQKEFLVHRHNNAGSSSTESGGDGGDLLFQDYGVY</sequence>
<evidence type="ECO:0000256" key="4">
    <source>
        <dbReference type="ARBA" id="ARBA00022833"/>
    </source>
</evidence>
<organism evidence="9 10">
    <name type="scientific">Platanthera guangdongensis</name>
    <dbReference type="NCBI Taxonomy" id="2320717"/>
    <lineage>
        <taxon>Eukaryota</taxon>
        <taxon>Viridiplantae</taxon>
        <taxon>Streptophyta</taxon>
        <taxon>Embryophyta</taxon>
        <taxon>Tracheophyta</taxon>
        <taxon>Spermatophyta</taxon>
        <taxon>Magnoliopsida</taxon>
        <taxon>Liliopsida</taxon>
        <taxon>Asparagales</taxon>
        <taxon>Orchidaceae</taxon>
        <taxon>Orchidoideae</taxon>
        <taxon>Orchideae</taxon>
        <taxon>Orchidinae</taxon>
        <taxon>Platanthera</taxon>
    </lineage>
</organism>
<proteinExistence type="inferred from homology"/>